<dbReference type="PANTHER" id="PTHR47234:SF2">
    <property type="entry name" value="TONB-DEPENDENT RECEPTOR"/>
    <property type="match status" value="1"/>
</dbReference>
<evidence type="ECO:0000256" key="7">
    <source>
        <dbReference type="ARBA" id="ARBA00023136"/>
    </source>
</evidence>
<evidence type="ECO:0000313" key="15">
    <source>
        <dbReference type="EMBL" id="TWT20913.1"/>
    </source>
</evidence>
<dbReference type="GO" id="GO:0009279">
    <property type="term" value="C:cell outer membrane"/>
    <property type="evidence" value="ECO:0007669"/>
    <property type="project" value="UniProtKB-SubCell"/>
</dbReference>
<keyword evidence="15" id="KW-0675">Receptor</keyword>
<dbReference type="RefSeq" id="WP_146311793.1">
    <property type="nucleotide sequence ID" value="NZ_VOHE01000002.1"/>
</dbReference>
<evidence type="ECO:0000256" key="10">
    <source>
        <dbReference type="PROSITE-ProRule" id="PRU10144"/>
    </source>
</evidence>
<dbReference type="PROSITE" id="PS01156">
    <property type="entry name" value="TONB_DEPENDENT_REC_2"/>
    <property type="match status" value="1"/>
</dbReference>
<evidence type="ECO:0000259" key="14">
    <source>
        <dbReference type="Pfam" id="PF07715"/>
    </source>
</evidence>
<dbReference type="Pfam" id="PF07715">
    <property type="entry name" value="Plug"/>
    <property type="match status" value="1"/>
</dbReference>
<dbReference type="Pfam" id="PF00593">
    <property type="entry name" value="TonB_dep_Rec_b-barrel"/>
    <property type="match status" value="1"/>
</dbReference>
<feature type="domain" description="TonB-dependent receptor-like beta-barrel" evidence="13">
    <location>
        <begin position="399"/>
        <end position="921"/>
    </location>
</feature>
<dbReference type="AlphaFoldDB" id="A0A5C5U3A1"/>
<evidence type="ECO:0000256" key="3">
    <source>
        <dbReference type="ARBA" id="ARBA00022452"/>
    </source>
</evidence>
<keyword evidence="7 9" id="KW-0472">Membrane</keyword>
<dbReference type="Proteomes" id="UP000315949">
    <property type="component" value="Unassembled WGS sequence"/>
</dbReference>
<dbReference type="InterPro" id="IPR036942">
    <property type="entry name" value="Beta-barrel_TonB_sf"/>
</dbReference>
<reference evidence="15 16" key="1">
    <citation type="submission" date="2019-07" db="EMBL/GenBank/DDBJ databases">
        <title>Luteimonas sp. YD-1 nov., isolated from acidic soil.</title>
        <authorList>
            <person name="Zhou J."/>
        </authorList>
    </citation>
    <scope>NUCLEOTIDE SEQUENCE [LARGE SCALE GENOMIC DNA]</scope>
    <source>
        <strain evidence="15 16">YD-1</strain>
    </source>
</reference>
<dbReference type="EMBL" id="VOHE01000002">
    <property type="protein sequence ID" value="TWT20913.1"/>
    <property type="molecule type" value="Genomic_DNA"/>
</dbReference>
<evidence type="ECO:0000256" key="6">
    <source>
        <dbReference type="ARBA" id="ARBA00023077"/>
    </source>
</evidence>
<proteinExistence type="inferred from homology"/>
<evidence type="ECO:0000256" key="4">
    <source>
        <dbReference type="ARBA" id="ARBA00022692"/>
    </source>
</evidence>
<evidence type="ECO:0000256" key="2">
    <source>
        <dbReference type="ARBA" id="ARBA00022448"/>
    </source>
</evidence>
<keyword evidence="5 12" id="KW-0732">Signal</keyword>
<dbReference type="InterPro" id="IPR037066">
    <property type="entry name" value="Plug_dom_sf"/>
</dbReference>
<comment type="similarity">
    <text evidence="9 11">Belongs to the TonB-dependent receptor family.</text>
</comment>
<dbReference type="InterPro" id="IPR039426">
    <property type="entry name" value="TonB-dep_rcpt-like"/>
</dbReference>
<evidence type="ECO:0000259" key="13">
    <source>
        <dbReference type="Pfam" id="PF00593"/>
    </source>
</evidence>
<keyword evidence="6 11" id="KW-0798">TonB box</keyword>
<keyword evidence="8 9" id="KW-0998">Cell outer membrane</keyword>
<dbReference type="SUPFAM" id="SSF56935">
    <property type="entry name" value="Porins"/>
    <property type="match status" value="1"/>
</dbReference>
<feature type="domain" description="TonB-dependent receptor plug" evidence="14">
    <location>
        <begin position="60"/>
        <end position="169"/>
    </location>
</feature>
<dbReference type="OrthoDB" id="6276154at2"/>
<feature type="chain" id="PRO_5022840740" evidence="12">
    <location>
        <begin position="30"/>
        <end position="958"/>
    </location>
</feature>
<organism evidence="15 16">
    <name type="scientific">Luteimonas wenzhouensis</name>
    <dbReference type="NCBI Taxonomy" id="2599615"/>
    <lineage>
        <taxon>Bacteria</taxon>
        <taxon>Pseudomonadati</taxon>
        <taxon>Pseudomonadota</taxon>
        <taxon>Gammaproteobacteria</taxon>
        <taxon>Lysobacterales</taxon>
        <taxon>Lysobacteraceae</taxon>
        <taxon>Luteimonas</taxon>
    </lineage>
</organism>
<evidence type="ECO:0000256" key="12">
    <source>
        <dbReference type="SAM" id="SignalP"/>
    </source>
</evidence>
<feature type="short sequence motif" description="TonB C-terminal box" evidence="10">
    <location>
        <begin position="941"/>
        <end position="958"/>
    </location>
</feature>
<keyword evidence="4 9" id="KW-0812">Transmembrane</keyword>
<dbReference type="Gene3D" id="2.40.170.20">
    <property type="entry name" value="TonB-dependent receptor, beta-barrel domain"/>
    <property type="match status" value="1"/>
</dbReference>
<keyword evidence="2 9" id="KW-0813">Transport</keyword>
<protein>
    <submittedName>
        <fullName evidence="15">TonB-dependent receptor</fullName>
    </submittedName>
</protein>
<evidence type="ECO:0000256" key="8">
    <source>
        <dbReference type="ARBA" id="ARBA00023237"/>
    </source>
</evidence>
<feature type="signal peptide" evidence="12">
    <location>
        <begin position="1"/>
        <end position="29"/>
    </location>
</feature>
<keyword evidence="16" id="KW-1185">Reference proteome</keyword>
<dbReference type="PANTHER" id="PTHR47234">
    <property type="match status" value="1"/>
</dbReference>
<dbReference type="InterPro" id="IPR012910">
    <property type="entry name" value="Plug_dom"/>
</dbReference>
<evidence type="ECO:0000313" key="16">
    <source>
        <dbReference type="Proteomes" id="UP000315949"/>
    </source>
</evidence>
<comment type="subcellular location">
    <subcellularLocation>
        <location evidence="1 9">Cell outer membrane</location>
        <topology evidence="1 9">Multi-pass membrane protein</topology>
    </subcellularLocation>
</comment>
<dbReference type="InterPro" id="IPR000531">
    <property type="entry name" value="Beta-barrel_TonB"/>
</dbReference>
<name>A0A5C5U3A1_9GAMM</name>
<evidence type="ECO:0000256" key="1">
    <source>
        <dbReference type="ARBA" id="ARBA00004571"/>
    </source>
</evidence>
<keyword evidence="3 9" id="KW-1134">Transmembrane beta strand</keyword>
<dbReference type="PROSITE" id="PS52016">
    <property type="entry name" value="TONB_DEPENDENT_REC_3"/>
    <property type="match status" value="1"/>
</dbReference>
<sequence>MRLKRNQLRDAIVVALLAGTTMTAGSALAQEEGQQPQQRATELDAITVTGTRIQSQTVTASAPIAEITAEEFKYSGTTRVEDLLNQFPQMSPGFDAFTVNPTTGYPTADLRGLGSNRTLVLVNGHRLPPGGIRSEARDLNQVPAALVKRVDVLTGGASAVYGSDAMAGVVNFVLDTEFEGFSANIGYSGYQHKNDNAYIQGLMDEVGFEYPSGSTSLDGVARTFDMAVGSRFADGRGHAMAWVTYRENDELRQGARDYSSCALDASGTACGGSGTSPIPNFLIIGATDENGEPFSGYGHQDQTTGEWLAGSAPPYNYAPINHYQRPDERYTFGTSIKFEVNEHFRPYIDAMFANTNTSVQIAESGTFFVNSPLSCDDDLAADLCAALGITGGDIYVGKRNVEGGPRVAKLEASNFRFVFGSEGAINDFWSYNLSALYGRNHSTEANINDFITTWVDDAIRLCPPDSFAGCVPYDVWSPGGVTPEAAAALSGTGMRQGTTTMKVVNGYVTGGFDWGLPSANGQGIALVAGVEYRKETYDVDTDVNMATGNFTGLGGPRLPISGEIGVKEIFLESQVPLFANDDNSTNVFLDLGYRWSDYDTSGSVNTYKAGFAATFADNYRLRGGYNRAIRAANTGELFSDQQIALFSGNDPCAGPNPAMTLAQCQNTGVTAAQYGNILASPASQYNQFIGGNPNLTPEKGDTWTLGFVATPIDNLSLAVDFYDIKIEDRIGTIGASTILQFCALTGDPFLCDRVHRNANSGDLWVGSNVESSGYVENLTANFGELHFQGVDLNVNYGWDMWGGRMHAAFIGTHTTKAEIAPLPGVNDDATYDCAGVINLSCQTPDWRHMVNLRYSAPNYSVGVRWRYVGELDYVDNNGNPLTTDQLLVNNGNKLSAANYFDVSGSLFLTDNIEITAGVNNIADKEPPMVGSTLVLNANSVGGYDQLGRYVFANINFRF</sequence>
<comment type="caution">
    <text evidence="15">The sequence shown here is derived from an EMBL/GenBank/DDBJ whole genome shotgun (WGS) entry which is preliminary data.</text>
</comment>
<evidence type="ECO:0000256" key="9">
    <source>
        <dbReference type="PROSITE-ProRule" id="PRU01360"/>
    </source>
</evidence>
<evidence type="ECO:0000256" key="5">
    <source>
        <dbReference type="ARBA" id="ARBA00022729"/>
    </source>
</evidence>
<dbReference type="Gene3D" id="2.170.130.10">
    <property type="entry name" value="TonB-dependent receptor, plug domain"/>
    <property type="match status" value="1"/>
</dbReference>
<dbReference type="InterPro" id="IPR010917">
    <property type="entry name" value="TonB_rcpt_CS"/>
</dbReference>
<gene>
    <name evidence="15" type="ORF">FQY79_06365</name>
</gene>
<accession>A0A5C5U3A1</accession>
<evidence type="ECO:0000256" key="11">
    <source>
        <dbReference type="RuleBase" id="RU003357"/>
    </source>
</evidence>